<dbReference type="PROSITE" id="PS50123">
    <property type="entry name" value="CHER"/>
    <property type="match status" value="1"/>
</dbReference>
<keyword evidence="2 5" id="KW-0489">Methyltransferase</keyword>
<dbReference type="Proteomes" id="UP001589858">
    <property type="component" value="Unassembled WGS sequence"/>
</dbReference>
<dbReference type="InterPro" id="IPR000780">
    <property type="entry name" value="CheR_MeTrfase"/>
</dbReference>
<dbReference type="SMART" id="SM00138">
    <property type="entry name" value="MeTrc"/>
    <property type="match status" value="1"/>
</dbReference>
<dbReference type="EC" id="2.1.1.80" evidence="5"/>
<dbReference type="InterPro" id="IPR026024">
    <property type="entry name" value="Chemotaxis_MeTrfase_CheR"/>
</dbReference>
<protein>
    <recommendedName>
        <fullName evidence="5">Chemotaxis protein methyltransferase</fullName>
        <ecNumber evidence="5">2.1.1.80</ecNumber>
    </recommendedName>
</protein>
<comment type="catalytic activity">
    <reaction evidence="1 5">
        <text>L-glutamyl-[protein] + S-adenosyl-L-methionine = [protein]-L-glutamate 5-O-methyl ester + S-adenosyl-L-homocysteine</text>
        <dbReference type="Rhea" id="RHEA:24452"/>
        <dbReference type="Rhea" id="RHEA-COMP:10208"/>
        <dbReference type="Rhea" id="RHEA-COMP:10311"/>
        <dbReference type="ChEBI" id="CHEBI:29973"/>
        <dbReference type="ChEBI" id="CHEBI:57856"/>
        <dbReference type="ChEBI" id="CHEBI:59789"/>
        <dbReference type="ChEBI" id="CHEBI:82795"/>
        <dbReference type="EC" id="2.1.1.80"/>
    </reaction>
</comment>
<keyword evidence="4 5" id="KW-0949">S-adenosyl-L-methionine</keyword>
<dbReference type="Pfam" id="PF03705">
    <property type="entry name" value="CheR_N"/>
    <property type="match status" value="1"/>
</dbReference>
<dbReference type="EMBL" id="JBHLTM010000027">
    <property type="protein sequence ID" value="MFC0684610.1"/>
    <property type="molecule type" value="Genomic_DNA"/>
</dbReference>
<accession>A0ABV6S5V3</accession>
<dbReference type="InterPro" id="IPR036804">
    <property type="entry name" value="CheR_N_sf"/>
</dbReference>
<feature type="domain" description="CheR-type methyltransferase" evidence="6">
    <location>
        <begin position="18"/>
        <end position="287"/>
    </location>
</feature>
<dbReference type="Gene3D" id="3.40.50.150">
    <property type="entry name" value="Vaccinia Virus protein VP39"/>
    <property type="match status" value="1"/>
</dbReference>
<dbReference type="RefSeq" id="WP_267224895.1">
    <property type="nucleotide sequence ID" value="NZ_JAPCWC010000048.1"/>
</dbReference>
<evidence type="ECO:0000313" key="8">
    <source>
        <dbReference type="Proteomes" id="UP001589858"/>
    </source>
</evidence>
<sequence length="287" mass="32579">MSELASVFFEPPDCPDRIETAQFHALAALIHAEAGINLQSSKQTMLEGRLRRRARTTGHASLRDYCAFILDPAVSPHELEHLINAVTTNKTDFFREPRHFDYLVDSVLPAYLEEGRRAIRCWSAACSIGAEPYTLAMLFDEFAGRRGGPEYRIVATDLDTDVLAAAIRGVYPREMVEPVPLHLRRRYVLEPKDPERGEVRIAAELRRKIGFGRLNLIDRFYPLGEPFDVIFCRNVLIYFDKPTQEAVVTRLCEQLQPGGYLFLGHSESISGFRHCLEPVGGTVFQRK</sequence>
<evidence type="ECO:0000256" key="5">
    <source>
        <dbReference type="PIRNR" id="PIRNR000410"/>
    </source>
</evidence>
<evidence type="ECO:0000256" key="1">
    <source>
        <dbReference type="ARBA" id="ARBA00001541"/>
    </source>
</evidence>
<dbReference type="InterPro" id="IPR022642">
    <property type="entry name" value="CheR_C"/>
</dbReference>
<dbReference type="InterPro" id="IPR022641">
    <property type="entry name" value="CheR_N"/>
</dbReference>
<evidence type="ECO:0000259" key="6">
    <source>
        <dbReference type="PROSITE" id="PS50123"/>
    </source>
</evidence>
<comment type="function">
    <text evidence="5">Methylation of the membrane-bound methyl-accepting chemotaxis proteins (MCP) to form gamma-glutamyl methyl ester residues in MCP.</text>
</comment>
<dbReference type="PANTHER" id="PTHR24422:SF26">
    <property type="entry name" value="CHEMOTAXIS PROTEIN METHYLTRANSFERASE"/>
    <property type="match status" value="1"/>
</dbReference>
<gene>
    <name evidence="7" type="ORF">ACFFF8_08375</name>
</gene>
<comment type="caution">
    <text evidence="7">The sequence shown here is derived from an EMBL/GenBank/DDBJ whole genome shotgun (WGS) entry which is preliminary data.</text>
</comment>
<dbReference type="PRINTS" id="PR00996">
    <property type="entry name" value="CHERMTFRASE"/>
</dbReference>
<dbReference type="GO" id="GO:0008168">
    <property type="term" value="F:methyltransferase activity"/>
    <property type="evidence" value="ECO:0007669"/>
    <property type="project" value="UniProtKB-KW"/>
</dbReference>
<dbReference type="InterPro" id="IPR050903">
    <property type="entry name" value="Bact_Chemotaxis_MeTrfase"/>
</dbReference>
<evidence type="ECO:0000256" key="4">
    <source>
        <dbReference type="ARBA" id="ARBA00022691"/>
    </source>
</evidence>
<dbReference type="InterPro" id="IPR029063">
    <property type="entry name" value="SAM-dependent_MTases_sf"/>
</dbReference>
<dbReference type="Gene3D" id="1.10.155.10">
    <property type="entry name" value="Chemotaxis receptor methyltransferase CheR, N-terminal domain"/>
    <property type="match status" value="1"/>
</dbReference>
<evidence type="ECO:0000256" key="2">
    <source>
        <dbReference type="ARBA" id="ARBA00022603"/>
    </source>
</evidence>
<keyword evidence="8" id="KW-1185">Reference proteome</keyword>
<dbReference type="SUPFAM" id="SSF53335">
    <property type="entry name" value="S-adenosyl-L-methionine-dependent methyltransferases"/>
    <property type="match status" value="1"/>
</dbReference>
<dbReference type="SUPFAM" id="SSF47757">
    <property type="entry name" value="Chemotaxis receptor methyltransferase CheR, N-terminal domain"/>
    <property type="match status" value="1"/>
</dbReference>
<proteinExistence type="predicted"/>
<evidence type="ECO:0000313" key="7">
    <source>
        <dbReference type="EMBL" id="MFC0684610.1"/>
    </source>
</evidence>
<organism evidence="7 8">
    <name type="scientific">Novosphingobium clariflavum</name>
    <dbReference type="NCBI Taxonomy" id="2029884"/>
    <lineage>
        <taxon>Bacteria</taxon>
        <taxon>Pseudomonadati</taxon>
        <taxon>Pseudomonadota</taxon>
        <taxon>Alphaproteobacteria</taxon>
        <taxon>Sphingomonadales</taxon>
        <taxon>Sphingomonadaceae</taxon>
        <taxon>Novosphingobium</taxon>
    </lineage>
</organism>
<reference evidence="7 8" key="1">
    <citation type="submission" date="2024-09" db="EMBL/GenBank/DDBJ databases">
        <authorList>
            <person name="Sun Q."/>
            <person name="Mori K."/>
        </authorList>
    </citation>
    <scope>NUCLEOTIDE SEQUENCE [LARGE SCALE GENOMIC DNA]</scope>
    <source>
        <strain evidence="7 8">CICC 11035S</strain>
    </source>
</reference>
<dbReference type="GO" id="GO:0032259">
    <property type="term" value="P:methylation"/>
    <property type="evidence" value="ECO:0007669"/>
    <property type="project" value="UniProtKB-KW"/>
</dbReference>
<dbReference type="PIRSF" id="PIRSF000410">
    <property type="entry name" value="CheR"/>
    <property type="match status" value="1"/>
</dbReference>
<evidence type="ECO:0000256" key="3">
    <source>
        <dbReference type="ARBA" id="ARBA00022679"/>
    </source>
</evidence>
<keyword evidence="3 5" id="KW-0808">Transferase</keyword>
<dbReference type="Pfam" id="PF01739">
    <property type="entry name" value="CheR"/>
    <property type="match status" value="1"/>
</dbReference>
<dbReference type="PANTHER" id="PTHR24422">
    <property type="entry name" value="CHEMOTAXIS PROTEIN METHYLTRANSFERASE"/>
    <property type="match status" value="1"/>
</dbReference>
<name>A0ABV6S5V3_9SPHN</name>